<dbReference type="KEGG" id="ssab:SSABA_v1c06030"/>
<accession>W6AAC2</accession>
<dbReference type="STRING" id="1276257.SSABA_v1c06030"/>
<dbReference type="InterPro" id="IPR050696">
    <property type="entry name" value="FtsA/MreB"/>
</dbReference>
<reference evidence="2 3" key="1">
    <citation type="journal article" date="2014" name="Genome Biol. Evol.">
        <title>Molecular evolution of the substrate utilization strategies and putative virulence factors in mosquito-associated Spiroplasma species.</title>
        <authorList>
            <person name="Chang T.H."/>
            <person name="Lo W.S."/>
            <person name="Ku C."/>
            <person name="Chen L.L."/>
            <person name="Kuo C.H."/>
        </authorList>
    </citation>
    <scope>NUCLEOTIDE SEQUENCE [LARGE SCALE GENOMIC DNA]</scope>
    <source>
        <strain evidence="2">Ar-1343</strain>
    </source>
</reference>
<dbReference type="OrthoDB" id="387486at2"/>
<dbReference type="InterPro" id="IPR003494">
    <property type="entry name" value="SHS2_FtsA"/>
</dbReference>
<dbReference type="PATRIC" id="fig|1276257.3.peg.615"/>
<keyword evidence="3" id="KW-1185">Reference proteome</keyword>
<dbReference type="EMBL" id="CP006934">
    <property type="protein sequence ID" value="AHI54007.1"/>
    <property type="molecule type" value="Genomic_DNA"/>
</dbReference>
<keyword evidence="2" id="KW-0131">Cell cycle</keyword>
<dbReference type="SUPFAM" id="SSF53067">
    <property type="entry name" value="Actin-like ATPase domain"/>
    <property type="match status" value="1"/>
</dbReference>
<dbReference type="Proteomes" id="UP000019265">
    <property type="component" value="Chromosome"/>
</dbReference>
<feature type="domain" description="SHS2" evidence="1">
    <location>
        <begin position="6"/>
        <end position="198"/>
    </location>
</feature>
<keyword evidence="2" id="KW-0132">Cell division</keyword>
<dbReference type="InterPro" id="IPR043129">
    <property type="entry name" value="ATPase_NBD"/>
</dbReference>
<protein>
    <submittedName>
        <fullName evidence="2">Cell division protein FtsA</fullName>
    </submittedName>
</protein>
<evidence type="ECO:0000313" key="3">
    <source>
        <dbReference type="Proteomes" id="UP000019265"/>
    </source>
</evidence>
<dbReference type="PANTHER" id="PTHR32432">
    <property type="entry name" value="CELL DIVISION PROTEIN FTSA-RELATED"/>
    <property type="match status" value="1"/>
</dbReference>
<gene>
    <name evidence="2" type="primary">ftsA</name>
    <name evidence="2" type="ORF">SSABA_v1c06030</name>
</gene>
<dbReference type="HOGENOM" id="CLU_568479_0_0_14"/>
<organism evidence="2 3">
    <name type="scientific">Spiroplasma sabaudiense Ar-1343</name>
    <dbReference type="NCBI Taxonomy" id="1276257"/>
    <lineage>
        <taxon>Bacteria</taxon>
        <taxon>Bacillati</taxon>
        <taxon>Mycoplasmatota</taxon>
        <taxon>Mollicutes</taxon>
        <taxon>Entomoplasmatales</taxon>
        <taxon>Spiroplasmataceae</taxon>
        <taxon>Spiroplasma</taxon>
    </lineage>
</organism>
<dbReference type="RefSeq" id="WP_025251146.1">
    <property type="nucleotide sequence ID" value="NZ_CP006934.1"/>
</dbReference>
<evidence type="ECO:0000313" key="2">
    <source>
        <dbReference type="EMBL" id="AHI54007.1"/>
    </source>
</evidence>
<dbReference type="eggNOG" id="COG0849">
    <property type="taxonomic scope" value="Bacteria"/>
</dbReference>
<dbReference type="SMART" id="SM00842">
    <property type="entry name" value="FtsA"/>
    <property type="match status" value="1"/>
</dbReference>
<dbReference type="GO" id="GO:0051301">
    <property type="term" value="P:cell division"/>
    <property type="evidence" value="ECO:0007669"/>
    <property type="project" value="UniProtKB-KW"/>
</dbReference>
<name>W6AAC2_9MOLU</name>
<dbReference type="Gene3D" id="3.30.1490.110">
    <property type="match status" value="1"/>
</dbReference>
<dbReference type="AlphaFoldDB" id="W6AAC2"/>
<sequence>MKNEIYAALEITRNEFRFAIGKYQINKVLKIIYKHQEFGNWLNANNEVIDIKAAANLLNRLVQEYERTFEKKILKITVVIPEKNTEIKEAISTLNLANGGPARIVTSKDISQLNSDAKDVNYSNNRKVVSIKPTRYLVDDTFKKGVAPIGAVAHKLTMYANVYTVPSEVYNSHLKVVSTAGFGVLNCLIKTYALARQIVNVASLRSKISLLVDWDLNAISLNIFAQETLLRIAPINVGLEKIAEEIGAKIYAKPEIVKKYLFKIVDFKSDNLSDTIIYRKYLTKENKNFELTMSEFKRIFVEVIDDVIRKLNLIIKHEVVQNTDNQYNIYHTGKITEISGFENLLSQKKLGENQMIYYSDVIGGNEIWITALCGIMIQEHLINKNNSRVVTSLGEENLKDPEPVQRPEFRPNHQNQAPIIRNGNYNPAMQHNHGFVNQFHNANPIQHNHNFVNQFSNTNPIQHNQDLNNNQQSQKLVEPKFQENLNFGQQNGIIKQTDINKPNNNGNYAFQNNL</sequence>
<proteinExistence type="predicted"/>
<dbReference type="Pfam" id="PF02491">
    <property type="entry name" value="SHS2_FTSA"/>
    <property type="match status" value="1"/>
</dbReference>
<evidence type="ECO:0000259" key="1">
    <source>
        <dbReference type="SMART" id="SM00842"/>
    </source>
</evidence>